<sequence length="276" mass="31416">MKLRKITSLTMFLSFLLLIVTSIVLYVVPHGRIAYWSDWRFMGLTKTLWGDVHINLGVLFLVSGLLHLYYNWKLIVTYMKNKAKELKIFTPDFNMALALTLIFTFGTLLHIPPMSTILDFSASFKDAGTRKYGEPPYGHAELSSLKMFAKRTDLDLDVIKQQLQKSDMAFDDESWTLLDIARANNCTPKDVYVAMLPPKTTVDTKTFPDQPFPGIGRMRLKDLCTQYDLDTEKIINGLGARQINAEPNQTIKEIAQAKGMEPQTLFEVIHEVVTSL</sequence>
<organism evidence="4 5">
    <name type="scientific">Desulfobacter hydrogenophilus</name>
    <dbReference type="NCBI Taxonomy" id="2291"/>
    <lineage>
        <taxon>Bacteria</taxon>
        <taxon>Pseudomonadati</taxon>
        <taxon>Thermodesulfobacteriota</taxon>
        <taxon>Desulfobacteria</taxon>
        <taxon>Desulfobacterales</taxon>
        <taxon>Desulfobacteraceae</taxon>
        <taxon>Desulfobacter</taxon>
    </lineage>
</organism>
<proteinExistence type="predicted"/>
<feature type="transmembrane region" description="Helical" evidence="1">
    <location>
        <begin position="52"/>
        <end position="72"/>
    </location>
</feature>
<evidence type="ECO:0000313" key="5">
    <source>
        <dbReference type="Proteomes" id="UP000248798"/>
    </source>
</evidence>
<accession>A0A328FA17</accession>
<evidence type="ECO:0000313" key="3">
    <source>
        <dbReference type="EMBL" id="QBH11543.1"/>
    </source>
</evidence>
<feature type="transmembrane region" description="Helical" evidence="1">
    <location>
        <begin position="12"/>
        <end position="32"/>
    </location>
</feature>
<keyword evidence="6" id="KW-1185">Reference proteome</keyword>
<evidence type="ECO:0000256" key="1">
    <source>
        <dbReference type="SAM" id="Phobius"/>
    </source>
</evidence>
<keyword evidence="1" id="KW-0472">Membrane</keyword>
<protein>
    <submittedName>
        <fullName evidence="3">DUF4405 domain-containing protein</fullName>
    </submittedName>
</protein>
<evidence type="ECO:0000259" key="2">
    <source>
        <dbReference type="Pfam" id="PF14358"/>
    </source>
</evidence>
<keyword evidence="1" id="KW-1133">Transmembrane helix</keyword>
<reference evidence="4 5" key="1">
    <citation type="submission" date="2018-06" db="EMBL/GenBank/DDBJ databases">
        <title>Complete Genome Sequence of Desulfobacter hydrogenophilus (DSM3380).</title>
        <authorList>
            <person name="Marietou A."/>
            <person name="Schreiber L."/>
            <person name="Marshall I."/>
            <person name="Jorgensen B."/>
        </authorList>
    </citation>
    <scope>NUCLEOTIDE SEQUENCE [LARGE SCALE GENOMIC DNA]</scope>
    <source>
        <strain evidence="4 5">DSM 3380</strain>
    </source>
</reference>
<dbReference type="Pfam" id="PF14358">
    <property type="entry name" value="DUF4405"/>
    <property type="match status" value="1"/>
</dbReference>
<dbReference type="InterPro" id="IPR025517">
    <property type="entry name" value="DUF4405"/>
</dbReference>
<dbReference type="RefSeq" id="WP_111959473.1">
    <property type="nucleotide sequence ID" value="NZ_CP036313.1"/>
</dbReference>
<dbReference type="Proteomes" id="UP000293902">
    <property type="component" value="Chromosome"/>
</dbReference>
<evidence type="ECO:0000313" key="4">
    <source>
        <dbReference type="EMBL" id="RAM00530.1"/>
    </source>
</evidence>
<feature type="domain" description="Flavinylation-associated cytochrome" evidence="2">
    <location>
        <begin position="6"/>
        <end position="72"/>
    </location>
</feature>
<name>A0A328FA17_9BACT</name>
<dbReference type="EMBL" id="CP036313">
    <property type="protein sequence ID" value="QBH11543.1"/>
    <property type="molecule type" value="Genomic_DNA"/>
</dbReference>
<reference evidence="3 6" key="2">
    <citation type="submission" date="2019-02" db="EMBL/GenBank/DDBJ databases">
        <title>Complete genome sequence of Desulfobacter hydrogenophilus AcRS1.</title>
        <authorList>
            <person name="Marietou A."/>
            <person name="Lund M.B."/>
            <person name="Marshall I.P.G."/>
            <person name="Schreiber L."/>
            <person name="Jorgensen B."/>
        </authorList>
    </citation>
    <scope>NUCLEOTIDE SEQUENCE [LARGE SCALE GENOMIC DNA]</scope>
    <source>
        <strain evidence="3 6">AcRS1</strain>
    </source>
</reference>
<keyword evidence="1" id="KW-0812">Transmembrane</keyword>
<dbReference type="EMBL" id="QLNI01000045">
    <property type="protein sequence ID" value="RAM00530.1"/>
    <property type="molecule type" value="Genomic_DNA"/>
</dbReference>
<dbReference type="AlphaFoldDB" id="A0A328FA17"/>
<feature type="transmembrane region" description="Helical" evidence="1">
    <location>
        <begin position="93"/>
        <end position="111"/>
    </location>
</feature>
<dbReference type="OrthoDB" id="9793491at2"/>
<gene>
    <name evidence="4" type="ORF">DO021_18655</name>
    <name evidence="3" type="ORF">EYB58_00575</name>
</gene>
<dbReference type="Proteomes" id="UP000248798">
    <property type="component" value="Unassembled WGS sequence"/>
</dbReference>
<evidence type="ECO:0000313" key="6">
    <source>
        <dbReference type="Proteomes" id="UP000293902"/>
    </source>
</evidence>